<reference evidence="1" key="1">
    <citation type="submission" date="2022-07" db="EMBL/GenBank/DDBJ databases">
        <authorList>
            <person name="Macas J."/>
            <person name="Novak P."/>
            <person name="Neumann P."/>
        </authorList>
    </citation>
    <scope>NUCLEOTIDE SEQUENCE</scope>
</reference>
<organism evidence="1 2">
    <name type="scientific">Cuscuta europaea</name>
    <name type="common">European dodder</name>
    <dbReference type="NCBI Taxonomy" id="41803"/>
    <lineage>
        <taxon>Eukaryota</taxon>
        <taxon>Viridiplantae</taxon>
        <taxon>Streptophyta</taxon>
        <taxon>Embryophyta</taxon>
        <taxon>Tracheophyta</taxon>
        <taxon>Spermatophyta</taxon>
        <taxon>Magnoliopsida</taxon>
        <taxon>eudicotyledons</taxon>
        <taxon>Gunneridae</taxon>
        <taxon>Pentapetalae</taxon>
        <taxon>asterids</taxon>
        <taxon>lamiids</taxon>
        <taxon>Solanales</taxon>
        <taxon>Convolvulaceae</taxon>
        <taxon>Cuscuteae</taxon>
        <taxon>Cuscuta</taxon>
        <taxon>Cuscuta subgen. Cuscuta</taxon>
    </lineage>
</organism>
<dbReference type="Proteomes" id="UP001152484">
    <property type="component" value="Unassembled WGS sequence"/>
</dbReference>
<protein>
    <submittedName>
        <fullName evidence="1">Uncharacterized protein</fullName>
    </submittedName>
</protein>
<accession>A0A9P1ELQ8</accession>
<evidence type="ECO:0000313" key="2">
    <source>
        <dbReference type="Proteomes" id="UP001152484"/>
    </source>
</evidence>
<evidence type="ECO:0000313" key="1">
    <source>
        <dbReference type="EMBL" id="CAH9114633.1"/>
    </source>
</evidence>
<sequence length="66" mass="7668">MKHVAIDFHFVREQIQKGQLRVTHVHTQDQLADSLTKPLARQLFQSHRSKLGILPRPPRLRGHAKV</sequence>
<dbReference type="AlphaFoldDB" id="A0A9P1ELQ8"/>
<comment type="caution">
    <text evidence="1">The sequence shown here is derived from an EMBL/GenBank/DDBJ whole genome shotgun (WGS) entry which is preliminary data.</text>
</comment>
<dbReference type="OrthoDB" id="1927598at2759"/>
<gene>
    <name evidence="1" type="ORF">CEURO_LOCUS20469</name>
</gene>
<proteinExistence type="predicted"/>
<dbReference type="EMBL" id="CAMAPE010000065">
    <property type="protein sequence ID" value="CAH9114633.1"/>
    <property type="molecule type" value="Genomic_DNA"/>
</dbReference>
<keyword evidence="2" id="KW-1185">Reference proteome</keyword>
<name>A0A9P1ELQ8_CUSEU</name>
<dbReference type="CDD" id="cd09272">
    <property type="entry name" value="RNase_HI_RT_Ty1"/>
    <property type="match status" value="1"/>
</dbReference>